<feature type="region of interest" description="Disordered" evidence="1">
    <location>
        <begin position="336"/>
        <end position="383"/>
    </location>
</feature>
<dbReference type="AlphaFoldDB" id="A0A328C898"/>
<dbReference type="Proteomes" id="UP000249169">
    <property type="component" value="Unassembled WGS sequence"/>
</dbReference>
<dbReference type="InterPro" id="IPR053235">
    <property type="entry name" value="Ser_Thr_kinase"/>
</dbReference>
<accession>A0A328C898</accession>
<dbReference type="GO" id="GO:0005737">
    <property type="term" value="C:cytoplasm"/>
    <property type="evidence" value="ECO:0007669"/>
    <property type="project" value="TreeGrafter"/>
</dbReference>
<dbReference type="SUPFAM" id="SSF56112">
    <property type="entry name" value="Protein kinase-like (PK-like)"/>
    <property type="match status" value="1"/>
</dbReference>
<evidence type="ECO:0000313" key="3">
    <source>
        <dbReference type="EMBL" id="RAL24827.1"/>
    </source>
</evidence>
<dbReference type="PROSITE" id="PS50011">
    <property type="entry name" value="PROTEIN_KINASE_DOM"/>
    <property type="match status" value="1"/>
</dbReference>
<dbReference type="InterPro" id="IPR000719">
    <property type="entry name" value="Prot_kinase_dom"/>
</dbReference>
<protein>
    <recommendedName>
        <fullName evidence="2">Protein kinase domain-containing protein</fullName>
    </recommendedName>
</protein>
<gene>
    <name evidence="3" type="ORF">DL240_01040</name>
</gene>
<dbReference type="InterPro" id="IPR011009">
    <property type="entry name" value="Kinase-like_dom_sf"/>
</dbReference>
<organism evidence="3 4">
    <name type="scientific">Lujinxingia litoralis</name>
    <dbReference type="NCBI Taxonomy" id="2211119"/>
    <lineage>
        <taxon>Bacteria</taxon>
        <taxon>Deltaproteobacteria</taxon>
        <taxon>Bradymonadales</taxon>
        <taxon>Lujinxingiaceae</taxon>
        <taxon>Lujinxingia</taxon>
    </lineage>
</organism>
<feature type="compositionally biased region" description="Low complexity" evidence="1">
    <location>
        <begin position="494"/>
        <end position="506"/>
    </location>
</feature>
<feature type="compositionally biased region" description="Pro residues" evidence="1">
    <location>
        <begin position="507"/>
        <end position="521"/>
    </location>
</feature>
<keyword evidence="4" id="KW-1185">Reference proteome</keyword>
<dbReference type="PANTHER" id="PTHR24361">
    <property type="entry name" value="MITOGEN-ACTIVATED KINASE KINASE KINASE"/>
    <property type="match status" value="1"/>
</dbReference>
<feature type="region of interest" description="Disordered" evidence="1">
    <location>
        <begin position="1"/>
        <end position="22"/>
    </location>
</feature>
<dbReference type="Pfam" id="PF00069">
    <property type="entry name" value="Pkinase"/>
    <property type="match status" value="1"/>
</dbReference>
<evidence type="ECO:0000259" key="2">
    <source>
        <dbReference type="PROSITE" id="PS50011"/>
    </source>
</evidence>
<dbReference type="PANTHER" id="PTHR24361:SF678">
    <property type="entry name" value="SPORULATION-SPECIFIC PROTEIN 1"/>
    <property type="match status" value="1"/>
</dbReference>
<sequence>MRSHTGKSSRTHMMQGSPRGEYSCRNCKPLLSSARTLSPHTPDVAGSTMVVQPRVKIGDLIDDRYRLEARVHDGRWGPVFRASDLHLGDRPVAIRIFACRDQGPADSNAFAHLAAELRALNTDTIATPYAHGSVGGCPYIITQWARGWSLNDYLQHVGRLSLEATLGLLQQLCEALDNAHQMNLTHGLLRPSKIRITPGHNGPPTLHVVDFQIWRLYELASGEEPFEESKLSRRVVRYMAPEILSERRVTPAADLYAAGLLAMEMLTGTPAYPEESRIALIARQLSTEAAALPYTVEAGASFRQFLDMLVAKEQPRRLPNAAIASDILDQQTSHFLQEPPALPPEPEPEPSQAYDAGESEGEPDAPSDPFIVGPEPSTAEEAADVALASPPEALDAEDASVLSSPVGAFSLDADLQSPLDFLSEDADVDSLFGDELNFGDVDPQTLPSSEPRRPTPLPRDAPAEPEPSEPGLDELPPEAFSDIPDAVEVAPTPAVTASATRTSSPTPAAPSPRAHPTPPRPAASRPPLLGLGLIATALVGAAAFLLLAPGEHPSPAEAAPLEPAASQASTHLIRVTTSPPALRVLVEGRSVGFSPVELRLPEDEFPVRVGARLNANIEQTQTLKAPTPTLHFEFEAP</sequence>
<dbReference type="GO" id="GO:0005524">
    <property type="term" value="F:ATP binding"/>
    <property type="evidence" value="ECO:0007669"/>
    <property type="project" value="InterPro"/>
</dbReference>
<feature type="region of interest" description="Disordered" evidence="1">
    <location>
        <begin position="433"/>
        <end position="479"/>
    </location>
</feature>
<dbReference type="SMART" id="SM00220">
    <property type="entry name" value="S_TKc"/>
    <property type="match status" value="1"/>
</dbReference>
<feature type="region of interest" description="Disordered" evidence="1">
    <location>
        <begin position="494"/>
        <end position="525"/>
    </location>
</feature>
<dbReference type="GO" id="GO:0004674">
    <property type="term" value="F:protein serine/threonine kinase activity"/>
    <property type="evidence" value="ECO:0007669"/>
    <property type="project" value="TreeGrafter"/>
</dbReference>
<proteinExistence type="predicted"/>
<name>A0A328C898_9DELT</name>
<dbReference type="EMBL" id="QHKO01000001">
    <property type="protein sequence ID" value="RAL24827.1"/>
    <property type="molecule type" value="Genomic_DNA"/>
</dbReference>
<feature type="domain" description="Protein kinase" evidence="2">
    <location>
        <begin position="65"/>
        <end position="336"/>
    </location>
</feature>
<dbReference type="Gene3D" id="3.30.200.20">
    <property type="entry name" value="Phosphorylase Kinase, domain 1"/>
    <property type="match status" value="1"/>
</dbReference>
<evidence type="ECO:0000313" key="4">
    <source>
        <dbReference type="Proteomes" id="UP000249169"/>
    </source>
</evidence>
<evidence type="ECO:0000256" key="1">
    <source>
        <dbReference type="SAM" id="MobiDB-lite"/>
    </source>
</evidence>
<feature type="compositionally biased region" description="Basic residues" evidence="1">
    <location>
        <begin position="1"/>
        <end position="10"/>
    </location>
</feature>
<comment type="caution">
    <text evidence="3">The sequence shown here is derived from an EMBL/GenBank/DDBJ whole genome shotgun (WGS) entry which is preliminary data.</text>
</comment>
<reference evidence="3 4" key="1">
    <citation type="submission" date="2018-05" db="EMBL/GenBank/DDBJ databases">
        <title>Lujinxingia marina gen. nov. sp. nov., a new facultative anaerobic member of the class Deltaproteobacteria, and proposal of Lujinxingaceae fam. nov.</title>
        <authorList>
            <person name="Li C.-M."/>
        </authorList>
    </citation>
    <scope>NUCLEOTIDE SEQUENCE [LARGE SCALE GENOMIC DNA]</scope>
    <source>
        <strain evidence="3 4">B210</strain>
    </source>
</reference>
<dbReference type="Gene3D" id="1.10.510.10">
    <property type="entry name" value="Transferase(Phosphotransferase) domain 1"/>
    <property type="match status" value="1"/>
</dbReference>